<evidence type="ECO:0000313" key="5">
    <source>
        <dbReference type="EMBL" id="MFD0922805.1"/>
    </source>
</evidence>
<gene>
    <name evidence="5" type="ORF">ACFQ16_23915</name>
</gene>
<name>A0ABW3G179_9PSEU</name>
<dbReference type="InterPro" id="IPR000524">
    <property type="entry name" value="Tscrpt_reg_HTH_GntR"/>
</dbReference>
<dbReference type="RefSeq" id="WP_263253634.1">
    <property type="nucleotide sequence ID" value="NZ_BAABLT010000027.1"/>
</dbReference>
<dbReference type="PANTHER" id="PTHR43537:SF5">
    <property type="entry name" value="UXU OPERON TRANSCRIPTIONAL REGULATOR"/>
    <property type="match status" value="1"/>
</dbReference>
<dbReference type="SMART" id="SM00895">
    <property type="entry name" value="FCD"/>
    <property type="match status" value="1"/>
</dbReference>
<dbReference type="InterPro" id="IPR036390">
    <property type="entry name" value="WH_DNA-bd_sf"/>
</dbReference>
<dbReference type="SMART" id="SM00345">
    <property type="entry name" value="HTH_GNTR"/>
    <property type="match status" value="1"/>
</dbReference>
<accession>A0ABW3G179</accession>
<keyword evidence="3" id="KW-0804">Transcription</keyword>
<dbReference type="Proteomes" id="UP001597018">
    <property type="component" value="Unassembled WGS sequence"/>
</dbReference>
<dbReference type="CDD" id="cd07377">
    <property type="entry name" value="WHTH_GntR"/>
    <property type="match status" value="1"/>
</dbReference>
<dbReference type="PROSITE" id="PS50949">
    <property type="entry name" value="HTH_GNTR"/>
    <property type="match status" value="1"/>
</dbReference>
<feature type="domain" description="HTH gntR-type" evidence="4">
    <location>
        <begin position="29"/>
        <end position="96"/>
    </location>
</feature>
<evidence type="ECO:0000256" key="3">
    <source>
        <dbReference type="ARBA" id="ARBA00023163"/>
    </source>
</evidence>
<dbReference type="SUPFAM" id="SSF48008">
    <property type="entry name" value="GntR ligand-binding domain-like"/>
    <property type="match status" value="1"/>
</dbReference>
<dbReference type="Pfam" id="PF00392">
    <property type="entry name" value="GntR"/>
    <property type="match status" value="1"/>
</dbReference>
<dbReference type="Gene3D" id="1.10.10.10">
    <property type="entry name" value="Winged helix-like DNA-binding domain superfamily/Winged helix DNA-binding domain"/>
    <property type="match status" value="1"/>
</dbReference>
<dbReference type="SUPFAM" id="SSF46785">
    <property type="entry name" value="Winged helix' DNA-binding domain"/>
    <property type="match status" value="1"/>
</dbReference>
<proteinExistence type="predicted"/>
<dbReference type="InterPro" id="IPR011711">
    <property type="entry name" value="GntR_C"/>
</dbReference>
<evidence type="ECO:0000313" key="6">
    <source>
        <dbReference type="Proteomes" id="UP001597018"/>
    </source>
</evidence>
<keyword evidence="6" id="KW-1185">Reference proteome</keyword>
<evidence type="ECO:0000259" key="4">
    <source>
        <dbReference type="PROSITE" id="PS50949"/>
    </source>
</evidence>
<reference evidence="6" key="1">
    <citation type="journal article" date="2019" name="Int. J. Syst. Evol. Microbiol.">
        <title>The Global Catalogue of Microorganisms (GCM) 10K type strain sequencing project: providing services to taxonomists for standard genome sequencing and annotation.</title>
        <authorList>
            <consortium name="The Broad Institute Genomics Platform"/>
            <consortium name="The Broad Institute Genome Sequencing Center for Infectious Disease"/>
            <person name="Wu L."/>
            <person name="Ma J."/>
        </authorList>
    </citation>
    <scope>NUCLEOTIDE SEQUENCE [LARGE SCALE GENOMIC DNA]</scope>
    <source>
        <strain evidence="6">CCUG 56401</strain>
    </source>
</reference>
<keyword evidence="1" id="KW-0805">Transcription regulation</keyword>
<evidence type="ECO:0000256" key="2">
    <source>
        <dbReference type="ARBA" id="ARBA00023125"/>
    </source>
</evidence>
<dbReference type="Gene3D" id="1.20.120.530">
    <property type="entry name" value="GntR ligand-binding domain-like"/>
    <property type="match status" value="1"/>
</dbReference>
<dbReference type="InterPro" id="IPR036388">
    <property type="entry name" value="WH-like_DNA-bd_sf"/>
</dbReference>
<dbReference type="EMBL" id="JBHTIW010000025">
    <property type="protein sequence ID" value="MFD0922805.1"/>
    <property type="molecule type" value="Genomic_DNA"/>
</dbReference>
<protein>
    <submittedName>
        <fullName evidence="5">GntR family transcriptional regulator</fullName>
    </submittedName>
</protein>
<sequence>MATPSTSQGDGRHVLPELTTLEPGVRSVGSLSEKAYYLIRDRLITLDLPPGSTLDERVLQRELGLGRTPIREALRRLADDRLVEVAPRRGMFASHVDLGDLRAISEIRIELEGYAGRLAAQRAKGRDLETADELLAELRRTAAVDDRELMRLDQRVHRLVYRATYNTFLAATLEEYFVHSLRLWFFVLDHVPHLDYAVAEHVDLLAAIRGGDADSAEQFMRAHVADFEDKIRAVL</sequence>
<comment type="caution">
    <text evidence="5">The sequence shown here is derived from an EMBL/GenBank/DDBJ whole genome shotgun (WGS) entry which is preliminary data.</text>
</comment>
<evidence type="ECO:0000256" key="1">
    <source>
        <dbReference type="ARBA" id="ARBA00023015"/>
    </source>
</evidence>
<dbReference type="PANTHER" id="PTHR43537">
    <property type="entry name" value="TRANSCRIPTIONAL REGULATOR, GNTR FAMILY"/>
    <property type="match status" value="1"/>
</dbReference>
<keyword evidence="2" id="KW-0238">DNA-binding</keyword>
<organism evidence="5 6">
    <name type="scientific">Saccharopolyspora rosea</name>
    <dbReference type="NCBI Taxonomy" id="524884"/>
    <lineage>
        <taxon>Bacteria</taxon>
        <taxon>Bacillati</taxon>
        <taxon>Actinomycetota</taxon>
        <taxon>Actinomycetes</taxon>
        <taxon>Pseudonocardiales</taxon>
        <taxon>Pseudonocardiaceae</taxon>
        <taxon>Saccharopolyspora</taxon>
    </lineage>
</organism>
<dbReference type="Pfam" id="PF07729">
    <property type="entry name" value="FCD"/>
    <property type="match status" value="1"/>
</dbReference>
<dbReference type="InterPro" id="IPR008920">
    <property type="entry name" value="TF_FadR/GntR_C"/>
</dbReference>